<organism evidence="2 3">
    <name type="scientific">Paspalum notatum var. saurae</name>
    <dbReference type="NCBI Taxonomy" id="547442"/>
    <lineage>
        <taxon>Eukaryota</taxon>
        <taxon>Viridiplantae</taxon>
        <taxon>Streptophyta</taxon>
        <taxon>Embryophyta</taxon>
        <taxon>Tracheophyta</taxon>
        <taxon>Spermatophyta</taxon>
        <taxon>Magnoliopsida</taxon>
        <taxon>Liliopsida</taxon>
        <taxon>Poales</taxon>
        <taxon>Poaceae</taxon>
        <taxon>PACMAD clade</taxon>
        <taxon>Panicoideae</taxon>
        <taxon>Andropogonodae</taxon>
        <taxon>Paspaleae</taxon>
        <taxon>Paspalinae</taxon>
        <taxon>Paspalum</taxon>
    </lineage>
</organism>
<evidence type="ECO:0000313" key="2">
    <source>
        <dbReference type="EMBL" id="WVZ94263.1"/>
    </source>
</evidence>
<evidence type="ECO:0000256" key="1">
    <source>
        <dbReference type="SAM" id="MobiDB-lite"/>
    </source>
</evidence>
<keyword evidence="3" id="KW-1185">Reference proteome</keyword>
<proteinExistence type="predicted"/>
<sequence length="192" mass="20367">MLRAGATATELHNLTNHLRDLPSAVLDGAIRELARLRDLHLSTGDLDPEGGGLGHHPAPDTDPSSQTRMAHHRDAIAYARDAERKLRSAAYIARACGSTYLAVAAPRPGPPGRRGSCASPRTPLSPPFWRCTPCAGCATRLLSSSTTPAGISTANCVRARARMEAPTSKSKHPQLLHAASAICIDRSLQDNV</sequence>
<evidence type="ECO:0000313" key="3">
    <source>
        <dbReference type="Proteomes" id="UP001341281"/>
    </source>
</evidence>
<protein>
    <submittedName>
        <fullName evidence="2">Uncharacterized protein</fullName>
    </submittedName>
</protein>
<dbReference type="Proteomes" id="UP001341281">
    <property type="component" value="Chromosome 09"/>
</dbReference>
<name>A0AAQ3UKG7_PASNO</name>
<accession>A0AAQ3UKG7</accession>
<dbReference type="EMBL" id="CP144753">
    <property type="protein sequence ID" value="WVZ94263.1"/>
    <property type="molecule type" value="Genomic_DNA"/>
</dbReference>
<gene>
    <name evidence="2" type="ORF">U9M48_040170</name>
</gene>
<feature type="region of interest" description="Disordered" evidence="1">
    <location>
        <begin position="45"/>
        <end position="69"/>
    </location>
</feature>
<dbReference type="AlphaFoldDB" id="A0AAQ3UKG7"/>
<reference evidence="2 3" key="1">
    <citation type="submission" date="2024-02" db="EMBL/GenBank/DDBJ databases">
        <title>High-quality chromosome-scale genome assembly of Pensacola bahiagrass (Paspalum notatum Flugge var. saurae).</title>
        <authorList>
            <person name="Vega J.M."/>
            <person name="Podio M."/>
            <person name="Orjuela J."/>
            <person name="Siena L.A."/>
            <person name="Pessino S.C."/>
            <person name="Combes M.C."/>
            <person name="Mariac C."/>
            <person name="Albertini E."/>
            <person name="Pupilli F."/>
            <person name="Ortiz J.P.A."/>
            <person name="Leblanc O."/>
        </authorList>
    </citation>
    <scope>NUCLEOTIDE SEQUENCE [LARGE SCALE GENOMIC DNA]</scope>
    <source>
        <strain evidence="2">R1</strain>
        <tissue evidence="2">Leaf</tissue>
    </source>
</reference>